<keyword evidence="3" id="KW-0862">Zinc</keyword>
<evidence type="ECO:0000256" key="5">
    <source>
        <dbReference type="SAM" id="MobiDB-lite"/>
    </source>
</evidence>
<evidence type="ECO:0000256" key="4">
    <source>
        <dbReference type="PROSITE-ProRule" id="PRU00042"/>
    </source>
</evidence>
<dbReference type="SMART" id="SM00355">
    <property type="entry name" value="ZnF_C2H2"/>
    <property type="match status" value="3"/>
</dbReference>
<accession>A0ABR3YJV7</accession>
<organism evidence="7 8">
    <name type="scientific">Ceratocystis pirilliformis</name>
    <dbReference type="NCBI Taxonomy" id="259994"/>
    <lineage>
        <taxon>Eukaryota</taxon>
        <taxon>Fungi</taxon>
        <taxon>Dikarya</taxon>
        <taxon>Ascomycota</taxon>
        <taxon>Pezizomycotina</taxon>
        <taxon>Sordariomycetes</taxon>
        <taxon>Hypocreomycetidae</taxon>
        <taxon>Microascales</taxon>
        <taxon>Ceratocystidaceae</taxon>
        <taxon>Ceratocystis</taxon>
    </lineage>
</organism>
<feature type="domain" description="C2H2-type" evidence="6">
    <location>
        <begin position="320"/>
        <end position="347"/>
    </location>
</feature>
<dbReference type="PROSITE" id="PS00028">
    <property type="entry name" value="ZINC_FINGER_C2H2_1"/>
    <property type="match status" value="2"/>
</dbReference>
<reference evidence="7 8" key="1">
    <citation type="journal article" date="2024" name="IMA Fungus">
        <title>IMA Genome - F19 : A genome assembly and annotation guide to empower mycologists, including annotated draft genome sequences of Ceratocystis pirilliformis, Diaporthe australafricana, Fusarium ophioides, Paecilomyces lecythidis, and Sporothrix stenoceras.</title>
        <authorList>
            <person name="Aylward J."/>
            <person name="Wilson A.M."/>
            <person name="Visagie C.M."/>
            <person name="Spraker J."/>
            <person name="Barnes I."/>
            <person name="Buitendag C."/>
            <person name="Ceriani C."/>
            <person name="Del Mar Angel L."/>
            <person name="du Plessis D."/>
            <person name="Fuchs T."/>
            <person name="Gasser K."/>
            <person name="Kramer D."/>
            <person name="Li W."/>
            <person name="Munsamy K."/>
            <person name="Piso A."/>
            <person name="Price J.L."/>
            <person name="Sonnekus B."/>
            <person name="Thomas C."/>
            <person name="van der Nest A."/>
            <person name="van Dijk A."/>
            <person name="van Heerden A."/>
            <person name="van Vuuren N."/>
            <person name="Yilmaz N."/>
            <person name="Duong T.A."/>
            <person name="van der Merwe N.A."/>
            <person name="Wingfield M.J."/>
            <person name="Wingfield B.D."/>
        </authorList>
    </citation>
    <scope>NUCLEOTIDE SEQUENCE [LARGE SCALE GENOMIC DNA]</scope>
    <source>
        <strain evidence="7 8">CMW 12675</strain>
    </source>
</reference>
<evidence type="ECO:0000313" key="7">
    <source>
        <dbReference type="EMBL" id="KAL1888468.1"/>
    </source>
</evidence>
<keyword evidence="8" id="KW-1185">Reference proteome</keyword>
<proteinExistence type="predicted"/>
<feature type="region of interest" description="Disordered" evidence="5">
    <location>
        <begin position="119"/>
        <end position="138"/>
    </location>
</feature>
<dbReference type="Proteomes" id="UP001583280">
    <property type="component" value="Unassembled WGS sequence"/>
</dbReference>
<keyword evidence="1" id="KW-0479">Metal-binding</keyword>
<protein>
    <recommendedName>
        <fullName evidence="6">C2H2-type domain-containing protein</fullName>
    </recommendedName>
</protein>
<dbReference type="EMBL" id="JAWDJO010000260">
    <property type="protein sequence ID" value="KAL1888468.1"/>
    <property type="molecule type" value="Genomic_DNA"/>
</dbReference>
<evidence type="ECO:0000313" key="8">
    <source>
        <dbReference type="Proteomes" id="UP001583280"/>
    </source>
</evidence>
<evidence type="ECO:0000256" key="2">
    <source>
        <dbReference type="ARBA" id="ARBA00022771"/>
    </source>
</evidence>
<evidence type="ECO:0000256" key="1">
    <source>
        <dbReference type="ARBA" id="ARBA00022723"/>
    </source>
</evidence>
<dbReference type="SUPFAM" id="SSF57667">
    <property type="entry name" value="beta-beta-alpha zinc fingers"/>
    <property type="match status" value="2"/>
</dbReference>
<keyword evidence="2 4" id="KW-0863">Zinc-finger</keyword>
<evidence type="ECO:0000259" key="6">
    <source>
        <dbReference type="PROSITE" id="PS50157"/>
    </source>
</evidence>
<evidence type="ECO:0000256" key="3">
    <source>
        <dbReference type="ARBA" id="ARBA00022833"/>
    </source>
</evidence>
<feature type="domain" description="C2H2-type" evidence="6">
    <location>
        <begin position="257"/>
        <end position="286"/>
    </location>
</feature>
<feature type="domain" description="C2H2-type" evidence="6">
    <location>
        <begin position="289"/>
        <end position="319"/>
    </location>
</feature>
<name>A0ABR3YJV7_9PEZI</name>
<dbReference type="PANTHER" id="PTHR23235">
    <property type="entry name" value="KRUEPPEL-LIKE TRANSCRIPTION FACTOR"/>
    <property type="match status" value="1"/>
</dbReference>
<dbReference type="PANTHER" id="PTHR23235:SF120">
    <property type="entry name" value="KRUPPEL-LIKE FACTOR 15"/>
    <property type="match status" value="1"/>
</dbReference>
<comment type="caution">
    <text evidence="7">The sequence shown here is derived from an EMBL/GenBank/DDBJ whole genome shotgun (WGS) entry which is preliminary data.</text>
</comment>
<dbReference type="InterPro" id="IPR013087">
    <property type="entry name" value="Znf_C2H2_type"/>
</dbReference>
<sequence length="410" mass="45613">MELSPPSLTRSPSTPPSTYYRMSSPGAVEQQYRLQSMYSDAGCGIMDSGSSMVHAGWSSPGSTIPSISDAIGASVTPTSMPTSIMPSDYDSFNTYEQQSQNAHAHGEYAQELYHHQPHNVETTSTGGHSPVPSHSSFGTPFMHTTPLPPRIKDESHLEAYSNLSGNRYSPSAIHPTSAAPFISDVYGPPQGYVIDPMQQTPHSQSAQHFYIHPSVPHDPVLLAPAAALSESVLADRRFRLRGRRAPRRLTTKEEANFQCEVKGCGKLFSRSYNYKAHMETHDEKREYPFPCEVTDCTKKFVRKTDLQRHHQSVHMKERNHSCDYCGRKFARKDTLRRHMEDGCSKRFDLGSVDFQADAYDALHQQRLPMAVQPMAHPLTSPPPHHISMGPVGGMIAPAMVPCNQVHTWGQ</sequence>
<feature type="region of interest" description="Disordered" evidence="5">
    <location>
        <begin position="1"/>
        <end position="23"/>
    </location>
</feature>
<dbReference type="InterPro" id="IPR036236">
    <property type="entry name" value="Znf_C2H2_sf"/>
</dbReference>
<gene>
    <name evidence="7" type="ORF">Cpir12675_006163</name>
</gene>
<dbReference type="PROSITE" id="PS50157">
    <property type="entry name" value="ZINC_FINGER_C2H2_2"/>
    <property type="match status" value="3"/>
</dbReference>
<dbReference type="Gene3D" id="3.30.160.60">
    <property type="entry name" value="Classic Zinc Finger"/>
    <property type="match status" value="3"/>
</dbReference>
<dbReference type="Pfam" id="PF00096">
    <property type="entry name" value="zf-C2H2"/>
    <property type="match status" value="3"/>
</dbReference>